<organism evidence="3 4">
    <name type="scientific">Streptomyces camponoticapitis</name>
    <dbReference type="NCBI Taxonomy" id="1616125"/>
    <lineage>
        <taxon>Bacteria</taxon>
        <taxon>Bacillati</taxon>
        <taxon>Actinomycetota</taxon>
        <taxon>Actinomycetes</taxon>
        <taxon>Kitasatosporales</taxon>
        <taxon>Streptomycetaceae</taxon>
        <taxon>Streptomyces</taxon>
    </lineage>
</organism>
<dbReference type="PROSITE" id="PS51257">
    <property type="entry name" value="PROKAR_LIPOPROTEIN"/>
    <property type="match status" value="1"/>
</dbReference>
<keyword evidence="2" id="KW-0732">Signal</keyword>
<feature type="chain" id="PRO_5047124066" description="Lipoprotein" evidence="2">
    <location>
        <begin position="21"/>
        <end position="318"/>
    </location>
</feature>
<evidence type="ECO:0000313" key="3">
    <source>
        <dbReference type="EMBL" id="GGJ76359.1"/>
    </source>
</evidence>
<dbReference type="EMBL" id="BMMV01000001">
    <property type="protein sequence ID" value="GGJ76359.1"/>
    <property type="molecule type" value="Genomic_DNA"/>
</dbReference>
<evidence type="ECO:0000256" key="2">
    <source>
        <dbReference type="SAM" id="SignalP"/>
    </source>
</evidence>
<evidence type="ECO:0008006" key="5">
    <source>
        <dbReference type="Google" id="ProtNLM"/>
    </source>
</evidence>
<protein>
    <recommendedName>
        <fullName evidence="5">Lipoprotein</fullName>
    </recommendedName>
</protein>
<evidence type="ECO:0000313" key="4">
    <source>
        <dbReference type="Proteomes" id="UP000660265"/>
    </source>
</evidence>
<evidence type="ECO:0000256" key="1">
    <source>
        <dbReference type="SAM" id="MobiDB-lite"/>
    </source>
</evidence>
<feature type="signal peptide" evidence="2">
    <location>
        <begin position="1"/>
        <end position="20"/>
    </location>
</feature>
<sequence length="318" mass="34729">MRATSLVAVAAAFAAVAAVAGCTSGSAGDPPPDTSAYTDGSRVPKVENERGIPELPLARYEFSDKDTERLTRAQARVAQRCMADFGFEDFPLDPAQPGSMNMATGSLVAVAMSTPFGELDLDEARRFGYGWDPKASGGGDGKDRAMTEAEYRVFYHADRTPGLTVRGREVPEAGCYGEASNGLTAGVEDRTRMWTYTSGRARALSKTALKDPAVSEALRTWATCVEDKGFKRYEDREAAFRDTAWHRGDDGNTRRTRRERDTAVADIECAREHNTVGVWWAGSARSQSADIQSHRAAYEAVRRDQDVVRANVRRVLGD</sequence>
<reference evidence="4" key="1">
    <citation type="journal article" date="2019" name="Int. J. Syst. Evol. Microbiol.">
        <title>The Global Catalogue of Microorganisms (GCM) 10K type strain sequencing project: providing services to taxonomists for standard genome sequencing and annotation.</title>
        <authorList>
            <consortium name="The Broad Institute Genomics Platform"/>
            <consortium name="The Broad Institute Genome Sequencing Center for Infectious Disease"/>
            <person name="Wu L."/>
            <person name="Ma J."/>
        </authorList>
    </citation>
    <scope>NUCLEOTIDE SEQUENCE [LARGE SCALE GENOMIC DNA]</scope>
    <source>
        <strain evidence="4">CGMCC 4.7275</strain>
    </source>
</reference>
<feature type="region of interest" description="Disordered" evidence="1">
    <location>
        <begin position="23"/>
        <end position="50"/>
    </location>
</feature>
<name>A0ABQ2DX65_9ACTN</name>
<comment type="caution">
    <text evidence="3">The sequence shown here is derived from an EMBL/GenBank/DDBJ whole genome shotgun (WGS) entry which is preliminary data.</text>
</comment>
<proteinExistence type="predicted"/>
<dbReference type="Proteomes" id="UP000660265">
    <property type="component" value="Unassembled WGS sequence"/>
</dbReference>
<keyword evidence="4" id="KW-1185">Reference proteome</keyword>
<gene>
    <name evidence="3" type="ORF">GCM10011583_04660</name>
</gene>
<accession>A0ABQ2DX65</accession>